<gene>
    <name evidence="1" type="ORF">BIY29_16385</name>
</gene>
<dbReference type="Gene3D" id="3.30.1460.10">
    <property type="match status" value="1"/>
</dbReference>
<protein>
    <submittedName>
        <fullName evidence="1">Type III chaperone ShcV</fullName>
    </submittedName>
</protein>
<dbReference type="Proteomes" id="UP000285648">
    <property type="component" value="Unassembled WGS sequence"/>
</dbReference>
<reference evidence="1 2" key="1">
    <citation type="submission" date="2016-09" db="EMBL/GenBank/DDBJ databases">
        <authorList>
            <person name="Doonan J."/>
            <person name="Pachebat J.A."/>
            <person name="Golyshin P.N."/>
            <person name="Denman S."/>
            <person name="Mcdonald J.E."/>
        </authorList>
    </citation>
    <scope>NUCLEOTIDE SEQUENCE [LARGE SCALE GENOMIC DNA]</scope>
    <source>
        <strain evidence="1 2">NCPPB 3934</strain>
    </source>
</reference>
<accession>A0A421DKH4</accession>
<evidence type="ECO:0000313" key="1">
    <source>
        <dbReference type="EMBL" id="RLM19729.1"/>
    </source>
</evidence>
<organism evidence="1 2">
    <name type="scientific">Brenneria alni</name>
    <dbReference type="NCBI Taxonomy" id="71656"/>
    <lineage>
        <taxon>Bacteria</taxon>
        <taxon>Pseudomonadati</taxon>
        <taxon>Pseudomonadota</taxon>
        <taxon>Gammaproteobacteria</taxon>
        <taxon>Enterobacterales</taxon>
        <taxon>Pectobacteriaceae</taxon>
        <taxon>Brenneria</taxon>
    </lineage>
</organism>
<keyword evidence="2" id="KW-1185">Reference proteome</keyword>
<proteinExistence type="predicted"/>
<dbReference type="OrthoDB" id="6987488at2"/>
<sequence length="98" mass="11126">MNLTLYVNGPTLTFLAEILPLRNGPRDDRLLRKMLSYAFPGLRLRGGALTINPDENSLVFSYEQALTTLTKARFENILANFAETATELSQTAQRLRFY</sequence>
<dbReference type="GO" id="GO:0030254">
    <property type="term" value="P:protein secretion by the type III secretion system"/>
    <property type="evidence" value="ECO:0007669"/>
    <property type="project" value="InterPro"/>
</dbReference>
<dbReference type="Pfam" id="PF05932">
    <property type="entry name" value="CesT"/>
    <property type="match status" value="1"/>
</dbReference>
<name>A0A421DKH4_9GAMM</name>
<dbReference type="InterPro" id="IPR010261">
    <property type="entry name" value="Tir_chaperone"/>
</dbReference>
<dbReference type="AlphaFoldDB" id="A0A421DKH4"/>
<dbReference type="SUPFAM" id="SSF69635">
    <property type="entry name" value="Type III secretory system chaperone-like"/>
    <property type="match status" value="1"/>
</dbReference>
<comment type="caution">
    <text evidence="1">The sequence shown here is derived from an EMBL/GenBank/DDBJ whole genome shotgun (WGS) entry which is preliminary data.</text>
</comment>
<evidence type="ECO:0000313" key="2">
    <source>
        <dbReference type="Proteomes" id="UP000285648"/>
    </source>
</evidence>
<dbReference type="EMBL" id="MJLZ01000047">
    <property type="protein sequence ID" value="RLM19729.1"/>
    <property type="molecule type" value="Genomic_DNA"/>
</dbReference>